<dbReference type="SUPFAM" id="SSF52540">
    <property type="entry name" value="P-loop containing nucleoside triphosphate hydrolases"/>
    <property type="match status" value="1"/>
</dbReference>
<comment type="similarity">
    <text evidence="1">Belongs to the GSP E family.</text>
</comment>
<keyword evidence="2" id="KW-0547">Nucleotide-binding</keyword>
<dbReference type="AlphaFoldDB" id="A0A2T3KN15"/>
<evidence type="ECO:0000313" key="5">
    <source>
        <dbReference type="EMBL" id="PSV01168.1"/>
    </source>
</evidence>
<dbReference type="Pfam" id="PF00437">
    <property type="entry name" value="T2SSE"/>
    <property type="match status" value="1"/>
</dbReference>
<accession>A0A2T3KN15</accession>
<dbReference type="Gene3D" id="3.30.450.90">
    <property type="match status" value="1"/>
</dbReference>
<protein>
    <recommendedName>
        <fullName evidence="4">Bacterial type II secretion system protein E domain-containing protein</fullName>
    </recommendedName>
</protein>
<proteinExistence type="inferred from homology"/>
<gene>
    <name evidence="5" type="ORF">C9J27_03855</name>
</gene>
<organism evidence="5 6">
    <name type="scientific">Photobacterium kishitanii</name>
    <dbReference type="NCBI Taxonomy" id="318456"/>
    <lineage>
        <taxon>Bacteria</taxon>
        <taxon>Pseudomonadati</taxon>
        <taxon>Pseudomonadota</taxon>
        <taxon>Gammaproteobacteria</taxon>
        <taxon>Vibrionales</taxon>
        <taxon>Vibrionaceae</taxon>
        <taxon>Photobacterium</taxon>
    </lineage>
</organism>
<comment type="caution">
    <text evidence="5">The sequence shown here is derived from an EMBL/GenBank/DDBJ whole genome shotgun (WGS) entry which is preliminary data.</text>
</comment>
<dbReference type="GO" id="GO:0005886">
    <property type="term" value="C:plasma membrane"/>
    <property type="evidence" value="ECO:0007669"/>
    <property type="project" value="TreeGrafter"/>
</dbReference>
<evidence type="ECO:0000256" key="2">
    <source>
        <dbReference type="ARBA" id="ARBA00022741"/>
    </source>
</evidence>
<dbReference type="InterPro" id="IPR001482">
    <property type="entry name" value="T2SS/T4SS_dom"/>
</dbReference>
<dbReference type="GO" id="GO:0016887">
    <property type="term" value="F:ATP hydrolysis activity"/>
    <property type="evidence" value="ECO:0007669"/>
    <property type="project" value="TreeGrafter"/>
</dbReference>
<sequence length="604" mass="66978">MIDKIQYINDLNNDWILIGVENGENQKVKVNRLDRGLVAVVKVKANGSLAHNHIYILGQKKFLASEDGWKIINSVREKYEDESKMVVSAQPVNDQKLIQSIYEEWNEMVKSNSTKMDDGKADVVSSLKNVKEAEELISKCLAEGVSDLHLEARENNARIRKRLNGEIVPERQLSSHEGLLWGNTLYNVLVKIGSSTFNKNKPQDGLIQKELDGVNLRGRVATSPVAPNGFDIVIRLLKIQNASTPKSLDELGYAKRECRRIEIATSKPSGIILVTGTTGSGKSTTLQNLLMTRILEAKNRIKVITVEDPVEYYIMGATQISVVRDKDGDASVSFNGAIRTALRQDPDILMVGEIRDLQSASLVQAAAQSGHPVYSTLHASSCISAIARLEALGISRDILSSQNFLAGIVYQKLLGKICPKCALKISEGMTPIQHSERDLLSSLEILPTSKVDFWSDRYSKTSDRHKVSFVRYLQDQGELTGMNADIIADAYARYNNIEKRQALYERIAAVSDIKNDNIIFKGHGCENCRGTGVIGRVPVSEGITFNSEMLDIISRNQELELITYWQKNMGGRSALEDAVDKMRIGLLDANDIEGHLDKIGTPVI</sequence>
<dbReference type="Gene3D" id="3.40.50.300">
    <property type="entry name" value="P-loop containing nucleotide triphosphate hydrolases"/>
    <property type="match status" value="1"/>
</dbReference>
<dbReference type="PROSITE" id="PS00662">
    <property type="entry name" value="T2SP_E"/>
    <property type="match status" value="1"/>
</dbReference>
<dbReference type="GO" id="GO:0005524">
    <property type="term" value="F:ATP binding"/>
    <property type="evidence" value="ECO:0007669"/>
    <property type="project" value="UniProtKB-KW"/>
</dbReference>
<dbReference type="InterPro" id="IPR027417">
    <property type="entry name" value="P-loop_NTPase"/>
</dbReference>
<name>A0A2T3KN15_9GAMM</name>
<dbReference type="PANTHER" id="PTHR30258:SF3">
    <property type="entry name" value="SLL1921 PROTEIN"/>
    <property type="match status" value="1"/>
</dbReference>
<dbReference type="RefSeq" id="WP_107288895.1">
    <property type="nucleotide sequence ID" value="NZ_PYNF01000002.1"/>
</dbReference>
<evidence type="ECO:0000259" key="4">
    <source>
        <dbReference type="PROSITE" id="PS00662"/>
    </source>
</evidence>
<dbReference type="Proteomes" id="UP000241426">
    <property type="component" value="Unassembled WGS sequence"/>
</dbReference>
<dbReference type="PANTHER" id="PTHR30258">
    <property type="entry name" value="TYPE II SECRETION SYSTEM PROTEIN GSPE-RELATED"/>
    <property type="match status" value="1"/>
</dbReference>
<evidence type="ECO:0000256" key="3">
    <source>
        <dbReference type="ARBA" id="ARBA00022840"/>
    </source>
</evidence>
<keyword evidence="3" id="KW-0067">ATP-binding</keyword>
<evidence type="ECO:0000256" key="1">
    <source>
        <dbReference type="ARBA" id="ARBA00006611"/>
    </source>
</evidence>
<dbReference type="CDD" id="cd01129">
    <property type="entry name" value="PulE-GspE-like"/>
    <property type="match status" value="1"/>
</dbReference>
<feature type="domain" description="Bacterial type II secretion system protein E" evidence="4">
    <location>
        <begin position="342"/>
        <end position="356"/>
    </location>
</feature>
<reference evidence="5 6" key="1">
    <citation type="submission" date="2018-01" db="EMBL/GenBank/DDBJ databases">
        <title>Whole genome sequencing of Histamine producing bacteria.</title>
        <authorList>
            <person name="Butler K."/>
        </authorList>
    </citation>
    <scope>NUCLEOTIDE SEQUENCE [LARGE SCALE GENOMIC DNA]</scope>
    <source>
        <strain evidence="5 6">FS-7.2</strain>
    </source>
</reference>
<evidence type="ECO:0000313" key="6">
    <source>
        <dbReference type="Proteomes" id="UP000241426"/>
    </source>
</evidence>
<dbReference type="EMBL" id="PYNF01000002">
    <property type="protein sequence ID" value="PSV01168.1"/>
    <property type="molecule type" value="Genomic_DNA"/>
</dbReference>